<gene>
    <name evidence="12" type="ORF">ACFOSV_11565</name>
</gene>
<evidence type="ECO:0000256" key="5">
    <source>
        <dbReference type="ARBA" id="ARBA00022723"/>
    </source>
</evidence>
<feature type="chain" id="PRO_5046949342" description="phosphoserine phosphatase" evidence="11">
    <location>
        <begin position="23"/>
        <end position="338"/>
    </location>
</feature>
<dbReference type="GO" id="GO:0016787">
    <property type="term" value="F:hydrolase activity"/>
    <property type="evidence" value="ECO:0007669"/>
    <property type="project" value="UniProtKB-KW"/>
</dbReference>
<comment type="caution">
    <text evidence="12">The sequence shown here is derived from an EMBL/GenBank/DDBJ whole genome shotgun (WGS) entry which is preliminary data.</text>
</comment>
<keyword evidence="8" id="KW-0718">Serine biosynthesis</keyword>
<dbReference type="EMBL" id="JBHRZS010000007">
    <property type="protein sequence ID" value="MFC3880821.1"/>
    <property type="molecule type" value="Genomic_DNA"/>
</dbReference>
<evidence type="ECO:0000256" key="2">
    <source>
        <dbReference type="ARBA" id="ARBA00005135"/>
    </source>
</evidence>
<evidence type="ECO:0000256" key="9">
    <source>
        <dbReference type="ARBA" id="ARBA00048138"/>
    </source>
</evidence>
<evidence type="ECO:0000256" key="8">
    <source>
        <dbReference type="ARBA" id="ARBA00023299"/>
    </source>
</evidence>
<dbReference type="Proteomes" id="UP001595805">
    <property type="component" value="Unassembled WGS sequence"/>
</dbReference>
<evidence type="ECO:0000313" key="12">
    <source>
        <dbReference type="EMBL" id="MFC3880821.1"/>
    </source>
</evidence>
<dbReference type="Gene3D" id="3.40.50.1000">
    <property type="entry name" value="HAD superfamily/HAD-like"/>
    <property type="match status" value="1"/>
</dbReference>
<dbReference type="InterPro" id="IPR036412">
    <property type="entry name" value="HAD-like_sf"/>
</dbReference>
<dbReference type="InterPro" id="IPR050582">
    <property type="entry name" value="HAD-like_SerB"/>
</dbReference>
<keyword evidence="7" id="KW-0460">Magnesium</keyword>
<sequence>MGKQFIQKIWLGILLLAVACSAPEEVKDVSEPQIEYLVSWNEGPNKQSIIDFVKATTTPGSPDFVAPEDRIATFDNDGTLWSEQPYYFQLQFAIDRVKSMAADHPEWRDDELMNAAAMGDIEKLMSFGEEGLLKIVMATHSGISEEDFAKEVTDWINTARHPKTNLLYKEMVFQPMLEVLEYFRAHDFKTFIVSGGGIDFMRPWTKEVYGIPSEQVIGSSLKAKFELVDGKGQVIKTDGLNFIDDKEGKPVAIHQHIGKRPNAAFGNSDGDLAMLQYSFGTSGKSLQVYIHHTDGDREWAYDRESPIGRLNKGLDEAAANGWTVVDMKSDWATIYPKN</sequence>
<dbReference type="RefSeq" id="WP_377906172.1">
    <property type="nucleotide sequence ID" value="NZ_JBHRZS010000007.1"/>
</dbReference>
<evidence type="ECO:0000256" key="3">
    <source>
        <dbReference type="ARBA" id="ARBA00012640"/>
    </source>
</evidence>
<evidence type="ECO:0000256" key="10">
    <source>
        <dbReference type="ARBA" id="ARBA00048523"/>
    </source>
</evidence>
<organism evidence="12 13">
    <name type="scientific">Algoriphagus namhaensis</name>
    <dbReference type="NCBI Taxonomy" id="915353"/>
    <lineage>
        <taxon>Bacteria</taxon>
        <taxon>Pseudomonadati</taxon>
        <taxon>Bacteroidota</taxon>
        <taxon>Cytophagia</taxon>
        <taxon>Cytophagales</taxon>
        <taxon>Cyclobacteriaceae</taxon>
        <taxon>Algoriphagus</taxon>
    </lineage>
</organism>
<comment type="catalytic activity">
    <reaction evidence="9">
        <text>O-phospho-L-serine + H2O = L-serine + phosphate</text>
        <dbReference type="Rhea" id="RHEA:21208"/>
        <dbReference type="ChEBI" id="CHEBI:15377"/>
        <dbReference type="ChEBI" id="CHEBI:33384"/>
        <dbReference type="ChEBI" id="CHEBI:43474"/>
        <dbReference type="ChEBI" id="CHEBI:57524"/>
        <dbReference type="EC" id="3.1.3.3"/>
    </reaction>
</comment>
<dbReference type="PANTHER" id="PTHR43344:SF2">
    <property type="entry name" value="PHOSPHOSERINE PHOSPHATASE"/>
    <property type="match status" value="1"/>
</dbReference>
<dbReference type="SUPFAM" id="SSF56784">
    <property type="entry name" value="HAD-like"/>
    <property type="match status" value="1"/>
</dbReference>
<name>A0ABV8AV58_9BACT</name>
<evidence type="ECO:0000256" key="6">
    <source>
        <dbReference type="ARBA" id="ARBA00022801"/>
    </source>
</evidence>
<keyword evidence="11" id="KW-0732">Signal</keyword>
<evidence type="ECO:0000313" key="13">
    <source>
        <dbReference type="Proteomes" id="UP001595805"/>
    </source>
</evidence>
<dbReference type="PANTHER" id="PTHR43344">
    <property type="entry name" value="PHOSPHOSERINE PHOSPHATASE"/>
    <property type="match status" value="1"/>
</dbReference>
<proteinExistence type="predicted"/>
<keyword evidence="6 12" id="KW-0378">Hydrolase</keyword>
<evidence type="ECO:0000256" key="11">
    <source>
        <dbReference type="SAM" id="SignalP"/>
    </source>
</evidence>
<reference evidence="13" key="1">
    <citation type="journal article" date="2019" name="Int. J. Syst. Evol. Microbiol.">
        <title>The Global Catalogue of Microorganisms (GCM) 10K type strain sequencing project: providing services to taxonomists for standard genome sequencing and annotation.</title>
        <authorList>
            <consortium name="The Broad Institute Genomics Platform"/>
            <consortium name="The Broad Institute Genome Sequencing Center for Infectious Disease"/>
            <person name="Wu L."/>
            <person name="Ma J."/>
        </authorList>
    </citation>
    <scope>NUCLEOTIDE SEQUENCE [LARGE SCALE GENOMIC DNA]</scope>
    <source>
        <strain evidence="13">CCUG 60523</strain>
    </source>
</reference>
<evidence type="ECO:0000256" key="1">
    <source>
        <dbReference type="ARBA" id="ARBA00001946"/>
    </source>
</evidence>
<keyword evidence="13" id="KW-1185">Reference proteome</keyword>
<keyword evidence="4" id="KW-0028">Amino-acid biosynthesis</keyword>
<comment type="catalytic activity">
    <reaction evidence="10">
        <text>O-phospho-D-serine + H2O = D-serine + phosphate</text>
        <dbReference type="Rhea" id="RHEA:24873"/>
        <dbReference type="ChEBI" id="CHEBI:15377"/>
        <dbReference type="ChEBI" id="CHEBI:35247"/>
        <dbReference type="ChEBI" id="CHEBI:43474"/>
        <dbReference type="ChEBI" id="CHEBI:58680"/>
        <dbReference type="EC" id="3.1.3.3"/>
    </reaction>
</comment>
<evidence type="ECO:0000256" key="4">
    <source>
        <dbReference type="ARBA" id="ARBA00022605"/>
    </source>
</evidence>
<protein>
    <recommendedName>
        <fullName evidence="3">phosphoserine phosphatase</fullName>
        <ecNumber evidence="3">3.1.3.3</ecNumber>
    </recommendedName>
</protein>
<comment type="cofactor">
    <cofactor evidence="1">
        <name>Mg(2+)</name>
        <dbReference type="ChEBI" id="CHEBI:18420"/>
    </cofactor>
</comment>
<keyword evidence="5" id="KW-0479">Metal-binding</keyword>
<evidence type="ECO:0000256" key="7">
    <source>
        <dbReference type="ARBA" id="ARBA00022842"/>
    </source>
</evidence>
<accession>A0ABV8AV58</accession>
<dbReference type="EC" id="3.1.3.3" evidence="3"/>
<feature type="signal peptide" evidence="11">
    <location>
        <begin position="1"/>
        <end position="22"/>
    </location>
</feature>
<dbReference type="InterPro" id="IPR023214">
    <property type="entry name" value="HAD_sf"/>
</dbReference>
<dbReference type="PROSITE" id="PS51257">
    <property type="entry name" value="PROKAR_LIPOPROTEIN"/>
    <property type="match status" value="1"/>
</dbReference>
<comment type="pathway">
    <text evidence="2">Amino-acid biosynthesis; L-serine biosynthesis; L-serine from 3-phospho-D-glycerate: step 3/3.</text>
</comment>
<dbReference type="Pfam" id="PF12710">
    <property type="entry name" value="HAD"/>
    <property type="match status" value="1"/>
</dbReference>